<dbReference type="Proteomes" id="UP000234254">
    <property type="component" value="Unassembled WGS sequence"/>
</dbReference>
<reference evidence="2" key="1">
    <citation type="submission" date="2016-12" db="EMBL/GenBank/DDBJ databases">
        <title>The genomes of Aspergillus section Nigri reveals drivers in fungal speciation.</title>
        <authorList>
            <consortium name="DOE Joint Genome Institute"/>
            <person name="Vesth T.C."/>
            <person name="Nybo J."/>
            <person name="Theobald S."/>
            <person name="Brandl J."/>
            <person name="Frisvad J.C."/>
            <person name="Nielsen K.F."/>
            <person name="Lyhne E.K."/>
            <person name="Kogle M.E."/>
            <person name="Kuo A."/>
            <person name="Riley R."/>
            <person name="Clum A."/>
            <person name="Nolan M."/>
            <person name="Lipzen A."/>
            <person name="Salamov A."/>
            <person name="Henrissat B."/>
            <person name="Wiebenga A."/>
            <person name="De vries R.P."/>
            <person name="Grigoriev I.V."/>
            <person name="Mortensen U.H."/>
            <person name="Andersen M.R."/>
            <person name="Baker S.E."/>
        </authorList>
    </citation>
    <scope>NUCLEOTIDE SEQUENCE</scope>
    <source>
        <strain evidence="2">IBT 28561</strain>
    </source>
</reference>
<keyword evidence="3" id="KW-1185">Reference proteome</keyword>
<evidence type="ECO:0000256" key="1">
    <source>
        <dbReference type="SAM" id="MobiDB-lite"/>
    </source>
</evidence>
<feature type="region of interest" description="Disordered" evidence="1">
    <location>
        <begin position="109"/>
        <end position="139"/>
    </location>
</feature>
<feature type="region of interest" description="Disordered" evidence="1">
    <location>
        <begin position="1"/>
        <end position="26"/>
    </location>
</feature>
<feature type="region of interest" description="Disordered" evidence="1">
    <location>
        <begin position="39"/>
        <end position="78"/>
    </location>
</feature>
<protein>
    <submittedName>
        <fullName evidence="2">Uncharacterized protein</fullName>
    </submittedName>
</protein>
<evidence type="ECO:0000313" key="3">
    <source>
        <dbReference type="Proteomes" id="UP000234254"/>
    </source>
</evidence>
<dbReference type="EMBL" id="MSFM01000018">
    <property type="protein sequence ID" value="PKX99839.1"/>
    <property type="molecule type" value="Genomic_DNA"/>
</dbReference>
<gene>
    <name evidence="2" type="ORF">P168DRAFT_322757</name>
</gene>
<feature type="compositionally biased region" description="Low complexity" evidence="1">
    <location>
        <begin position="62"/>
        <end position="72"/>
    </location>
</feature>
<feature type="compositionally biased region" description="Basic and acidic residues" evidence="1">
    <location>
        <begin position="1"/>
        <end position="17"/>
    </location>
</feature>
<dbReference type="RefSeq" id="XP_024688434.1">
    <property type="nucleotide sequence ID" value="XM_024840602.1"/>
</dbReference>
<dbReference type="AlphaFoldDB" id="A0A2I1CQD9"/>
<name>A0A2I1CQD9_ASPC2</name>
<feature type="compositionally biased region" description="Polar residues" evidence="1">
    <location>
        <begin position="109"/>
        <end position="118"/>
    </location>
</feature>
<dbReference type="VEuPathDB" id="FungiDB:P168DRAFT_322757"/>
<evidence type="ECO:0000313" key="2">
    <source>
        <dbReference type="EMBL" id="PKX99839.1"/>
    </source>
</evidence>
<comment type="caution">
    <text evidence="2">The sequence shown here is derived from an EMBL/GenBank/DDBJ whole genome shotgun (WGS) entry which is preliminary data.</text>
</comment>
<sequence>MEKDEACPHRECKHYKESAPSSPPRAPLELVVRLHHTQADNIHTAYSKAEAPGTSDEDDSESSSGESSSDIEPCPHCMTQSIRGNAAAQAECWALNAAFYQTHSAEHVPTTNGLTESVSAPYETSYGGEWGKRSSSSYA</sequence>
<dbReference type="GeneID" id="36548126"/>
<organism evidence="2 3">
    <name type="scientific">Aspergillus campestris (strain IBT 28561)</name>
    <dbReference type="NCBI Taxonomy" id="1392248"/>
    <lineage>
        <taxon>Eukaryota</taxon>
        <taxon>Fungi</taxon>
        <taxon>Dikarya</taxon>
        <taxon>Ascomycota</taxon>
        <taxon>Pezizomycotina</taxon>
        <taxon>Eurotiomycetes</taxon>
        <taxon>Eurotiomycetidae</taxon>
        <taxon>Eurotiales</taxon>
        <taxon>Aspergillaceae</taxon>
        <taxon>Aspergillus</taxon>
        <taxon>Aspergillus subgen. Circumdati</taxon>
    </lineage>
</organism>
<accession>A0A2I1CQD9</accession>
<proteinExistence type="predicted"/>